<dbReference type="PANTHER" id="PTHR14754:SF35">
    <property type="entry name" value="TYPE VII SECRETION SYSTEM ACCESSORY FACTOR ESAA"/>
    <property type="match status" value="1"/>
</dbReference>
<evidence type="ECO:0000313" key="4">
    <source>
        <dbReference type="EMBL" id="PKC47226.1"/>
    </source>
</evidence>
<evidence type="ECO:0008006" key="6">
    <source>
        <dbReference type="Google" id="ProtNLM"/>
    </source>
</evidence>
<dbReference type="VEuPathDB" id="PlasmoDB:PfNF54_130032300"/>
<keyword evidence="3" id="KW-1133">Transmembrane helix</keyword>
<feature type="transmembrane region" description="Helical" evidence="3">
    <location>
        <begin position="231"/>
        <end position="252"/>
    </location>
</feature>
<organism evidence="4 5">
    <name type="scientific">Plasmodium falciparum (isolate NF54)</name>
    <dbReference type="NCBI Taxonomy" id="5843"/>
    <lineage>
        <taxon>Eukaryota</taxon>
        <taxon>Sar</taxon>
        <taxon>Alveolata</taxon>
        <taxon>Apicomplexa</taxon>
        <taxon>Aconoidasida</taxon>
        <taxon>Haemosporida</taxon>
        <taxon>Plasmodiidae</taxon>
        <taxon>Plasmodium</taxon>
        <taxon>Plasmodium (Laverania)</taxon>
    </lineage>
</organism>
<feature type="region of interest" description="Disordered" evidence="2">
    <location>
        <begin position="416"/>
        <end position="438"/>
    </location>
</feature>
<feature type="compositionally biased region" description="Basic and acidic residues" evidence="2">
    <location>
        <begin position="427"/>
        <end position="438"/>
    </location>
</feature>
<feature type="coiled-coil region" evidence="1">
    <location>
        <begin position="42"/>
        <end position="93"/>
    </location>
</feature>
<dbReference type="EMBL" id="NYMT01000007">
    <property type="protein sequence ID" value="PKC47226.1"/>
    <property type="molecule type" value="Genomic_DNA"/>
</dbReference>
<dbReference type="AlphaFoldDB" id="A0A2I0BWG7"/>
<proteinExistence type="predicted"/>
<keyword evidence="3" id="KW-0472">Membrane</keyword>
<name>A0A2I0BWG7_PLAFO</name>
<evidence type="ECO:0000256" key="2">
    <source>
        <dbReference type="SAM" id="MobiDB-lite"/>
    </source>
</evidence>
<evidence type="ECO:0000256" key="1">
    <source>
        <dbReference type="SAM" id="Coils"/>
    </source>
</evidence>
<dbReference type="Proteomes" id="UP000232684">
    <property type="component" value="Unassembled WGS sequence"/>
</dbReference>
<feature type="transmembrane region" description="Helical" evidence="3">
    <location>
        <begin position="330"/>
        <end position="347"/>
    </location>
</feature>
<dbReference type="SMR" id="A0A2I0BWG7"/>
<evidence type="ECO:0000313" key="5">
    <source>
        <dbReference type="Proteomes" id="UP000232684"/>
    </source>
</evidence>
<accession>A0A2I0BWG7</accession>
<feature type="transmembrane region" description="Helical" evidence="3">
    <location>
        <begin position="258"/>
        <end position="275"/>
    </location>
</feature>
<keyword evidence="1" id="KW-0175">Coiled coil</keyword>
<protein>
    <recommendedName>
        <fullName evidence="6">KIF-binding protein</fullName>
    </recommendedName>
</protein>
<reference evidence="4 5" key="1">
    <citation type="submission" date="2017-11" db="EMBL/GenBank/DDBJ databases">
        <title>Plasmodium falciparum NF54 genome assembly.</title>
        <authorList>
            <person name="Bryant J.M."/>
            <person name="Baumgarten S."/>
            <person name="Scheidig-Benatar C."/>
            <person name="Scherf A."/>
        </authorList>
    </citation>
    <scope>NUCLEOTIDE SEQUENCE [LARGE SCALE GENOMIC DNA]</scope>
    <source>
        <strain evidence="4">NF54</strain>
    </source>
</reference>
<dbReference type="PANTHER" id="PTHR14754">
    <property type="entry name" value="TRANSCRIPTION ELONGATION FACTOR A"/>
    <property type="match status" value="1"/>
</dbReference>
<evidence type="ECO:0000256" key="3">
    <source>
        <dbReference type="SAM" id="Phobius"/>
    </source>
</evidence>
<keyword evidence="3" id="KW-0812">Transmembrane</keyword>
<gene>
    <name evidence="4" type="ORF">CK202_2863</name>
</gene>
<comment type="caution">
    <text evidence="4">The sequence shown here is derived from an EMBL/GenBank/DDBJ whole genome shotgun (WGS) entry which is preliminary data.</text>
</comment>
<sequence length="1227" mass="149692">MVSHFEYSEKYFYKKYNKLKDLKNVKTKDLVTRYLLFFVFFVDKIIEKNEDENKELQKQNEEKRKELIKQNVLNIKNKLKEKQENECNSQEETIFNEICYDNILVDEKNKNNHINYVTKHLKNNNLSDGNCKNYEKCKTNYNDKEKNKSCNFSSICNDLTCAFYICIILFVENLKDDQNNVDYKKSVHENISSQKSSDEKDNNIETIPFVNINENKNNFIKKDIVDNANDLSFNLIFDIHLLYISLCFYYIYLLNDDIYYLQFSLLLFLMLFTHFKNKEIIHFIYFKKDKEEKEENKEECYITYEISVSKFLYNICKNLGVYYKEKENDIYMSIFFLTYSFVFLKYTKMKDNKKDNITNNKILMDEIIIVQHMYEIFLDINFFSTSTFFILRTIELHLQLLKNYIDDIKVEEQGGEEKIKTKKKKKKNDEKESIKRDDTPIYKESEDVDILSNEKDEKYTKLEINNNDNMYNTNNNMNNTNNNMNNTNNNMNNSDISFCCEKTKNNLSINENVNRIINMFCSLYNNINECGYIFLDVHLLSIYEYLLWVCFYIVKDVYRLCCCLKKEKEKRKILEYKYMTYRNLLEVYIIYLKYNYLNYSQVNYSINIYKNIDDNIYSKHDKMKNIFDILKIKYNSSKEKEINHMKICEEEKEINHMKICEEEKEINHMKICEEEEEKEKNDYNFLINGLHKKVEEQIEDRIFIYDYKNNTQKDITIILNNNVINISEIINTSYDTCKSLFEKKKKKKKKNVCTFENKINIYDKNIIYDFIYDNILKDKNYPRFYNEEEEEEEEENENEKNNTFMVNSFYENMSFFKFFEIKFKEDNQIIKNIIHIIHKKTNKIIIINIDTTYFEEFVNIFRFDNVPFIHFNFYICNFYSLPYHEEALKKIKKIYKMFCKHRDNEEYVYLLQDEKIIKENMEKEDKNNKDKMDKIKELKTNDEIDKLYTTEEGKKKKKKNILEYKHRIHYLCYNYNEILYLFEKMKKYKKKSLEYFSLFKQTTLHLDILINSMQSYFYFNFFTKTFDIYLQNYMEIINSLSHPLKYLQNDQYVSYKREIALKCALLLKDIFICKKFNTFNENIYLNEKVKNIQTNINTNVQANGDFDDNIRGPLTNEQKHIILQIVQFYFSFLSTYCKKEDDMINEKLIFQNNEEKQYYFDIYFYVCKTLSTIEDRFFISQAIQHYQYILNYSLKNKMYEDESYNEYMKSFANKSIYSLTFKMKEMT</sequence>